<name>A0ABY6MSE4_9BURK</name>
<dbReference type="PROSITE" id="PS51340">
    <property type="entry name" value="MOSC"/>
    <property type="match status" value="1"/>
</dbReference>
<dbReference type="EMBL" id="CP110257">
    <property type="protein sequence ID" value="UZD54915.1"/>
    <property type="molecule type" value="Genomic_DNA"/>
</dbReference>
<dbReference type="InterPro" id="IPR005302">
    <property type="entry name" value="MoCF_Sase_C"/>
</dbReference>
<sequence>MTPRPRLGRLRSVQIGTARPSEIAGREMMTAYHKHPVAGTVAVRALGLEGDEQADLSVHGGQSKAVYAYPFEHYAFWRTVRAQAGVAGWHDEPPPGLLGENLTLEGLLEIDVWIGDLLRFPDCALAVSEPRYPCFKLDAAMGFRHASKMMVQSGFCGFYLAVRRPGTLAAGQTFELVPGPREVSIRELFEARARR</sequence>
<dbReference type="PANTHER" id="PTHR30212:SF2">
    <property type="entry name" value="PROTEIN YIIM"/>
    <property type="match status" value="1"/>
</dbReference>
<protein>
    <submittedName>
        <fullName evidence="2">MOSC domain-containing protein</fullName>
    </submittedName>
</protein>
<dbReference type="Proteomes" id="UP001163266">
    <property type="component" value="Chromosome"/>
</dbReference>
<dbReference type="InterPro" id="IPR052353">
    <property type="entry name" value="Benzoxazolinone_Detox_Enz"/>
</dbReference>
<organism evidence="2 3">
    <name type="scientific">Caldimonas aquatica</name>
    <dbReference type="NCBI Taxonomy" id="376175"/>
    <lineage>
        <taxon>Bacteria</taxon>
        <taxon>Pseudomonadati</taxon>
        <taxon>Pseudomonadota</taxon>
        <taxon>Betaproteobacteria</taxon>
        <taxon>Burkholderiales</taxon>
        <taxon>Sphaerotilaceae</taxon>
        <taxon>Caldimonas</taxon>
    </lineage>
</organism>
<keyword evidence="3" id="KW-1185">Reference proteome</keyword>
<reference evidence="2" key="1">
    <citation type="submission" date="2022-10" db="EMBL/GenBank/DDBJ databases">
        <title>Complete genome sequence of Schlegelella aquatica LMG 23380.</title>
        <authorList>
            <person name="Musilova J."/>
            <person name="Kourilova X."/>
            <person name="Bezdicek M."/>
            <person name="Hermankova K."/>
            <person name="Obruca S."/>
            <person name="Sedlar K."/>
        </authorList>
    </citation>
    <scope>NUCLEOTIDE SEQUENCE</scope>
    <source>
        <strain evidence="2">LMG 23380</strain>
    </source>
</reference>
<evidence type="ECO:0000259" key="1">
    <source>
        <dbReference type="PROSITE" id="PS51340"/>
    </source>
</evidence>
<gene>
    <name evidence="2" type="ORF">OMP39_14820</name>
</gene>
<dbReference type="SUPFAM" id="SSF50800">
    <property type="entry name" value="PK beta-barrel domain-like"/>
    <property type="match status" value="1"/>
</dbReference>
<accession>A0ABY6MSE4</accession>
<evidence type="ECO:0000313" key="2">
    <source>
        <dbReference type="EMBL" id="UZD54915.1"/>
    </source>
</evidence>
<dbReference type="Gene3D" id="2.40.33.20">
    <property type="entry name" value="PK beta-barrel domain-like"/>
    <property type="match status" value="1"/>
</dbReference>
<dbReference type="InterPro" id="IPR011037">
    <property type="entry name" value="Pyrv_Knase-like_insert_dom_sf"/>
</dbReference>
<dbReference type="Pfam" id="PF03473">
    <property type="entry name" value="MOSC"/>
    <property type="match status" value="1"/>
</dbReference>
<feature type="domain" description="MOSC" evidence="1">
    <location>
        <begin position="35"/>
        <end position="177"/>
    </location>
</feature>
<proteinExistence type="predicted"/>
<dbReference type="RefSeq" id="WP_264892588.1">
    <property type="nucleotide sequence ID" value="NZ_CP110257.1"/>
</dbReference>
<dbReference type="PANTHER" id="PTHR30212">
    <property type="entry name" value="PROTEIN YIIM"/>
    <property type="match status" value="1"/>
</dbReference>
<evidence type="ECO:0000313" key="3">
    <source>
        <dbReference type="Proteomes" id="UP001163266"/>
    </source>
</evidence>